<evidence type="ECO:0000313" key="3">
    <source>
        <dbReference type="Proteomes" id="UP000295578"/>
    </source>
</evidence>
<dbReference type="EMBL" id="SMKY01000167">
    <property type="protein sequence ID" value="TDD74527.1"/>
    <property type="molecule type" value="Genomic_DNA"/>
</dbReference>
<protein>
    <recommendedName>
        <fullName evidence="4">Peptidase inhibitor family I36 protein</fullName>
    </recommendedName>
</protein>
<name>A0A4V2YTP3_9ACTN</name>
<dbReference type="OrthoDB" id="3700467at2"/>
<evidence type="ECO:0000256" key="1">
    <source>
        <dbReference type="SAM" id="SignalP"/>
    </source>
</evidence>
<sequence length="138" mass="14917">MNKARLIISGTVIAGVSAIAAPASAQALAPQPRAAYSCAEGDICVYSESNGKGTRCAWSGDDSNWGTGVTCNFSTVKSAFNNGRYEDYRHVKFYSKAGYAGKNRVLGWHFKGNLPSGSLRTFHSHKWCSIEAHDGYCR</sequence>
<proteinExistence type="predicted"/>
<feature type="chain" id="PRO_5020492090" description="Peptidase inhibitor family I36 protein" evidence="1">
    <location>
        <begin position="26"/>
        <end position="138"/>
    </location>
</feature>
<evidence type="ECO:0008006" key="4">
    <source>
        <dbReference type="Google" id="ProtNLM"/>
    </source>
</evidence>
<evidence type="ECO:0000313" key="2">
    <source>
        <dbReference type="EMBL" id="TDD74527.1"/>
    </source>
</evidence>
<comment type="caution">
    <text evidence="2">The sequence shown here is derived from an EMBL/GenBank/DDBJ whole genome shotgun (WGS) entry which is preliminary data.</text>
</comment>
<keyword evidence="3" id="KW-1185">Reference proteome</keyword>
<dbReference type="Pfam" id="PF03995">
    <property type="entry name" value="Inhibitor_I36"/>
    <property type="match status" value="1"/>
</dbReference>
<dbReference type="Proteomes" id="UP000295578">
    <property type="component" value="Unassembled WGS sequence"/>
</dbReference>
<feature type="signal peptide" evidence="1">
    <location>
        <begin position="1"/>
        <end position="25"/>
    </location>
</feature>
<dbReference type="RefSeq" id="WP_132200743.1">
    <property type="nucleotide sequence ID" value="NZ_SMKY01000167.1"/>
</dbReference>
<gene>
    <name evidence="2" type="ORF">E1293_29410</name>
</gene>
<accession>A0A4V2YTP3</accession>
<reference evidence="2 3" key="1">
    <citation type="submission" date="2019-03" db="EMBL/GenBank/DDBJ databases">
        <title>Draft genome sequences of novel Actinobacteria.</title>
        <authorList>
            <person name="Sahin N."/>
            <person name="Ay H."/>
            <person name="Saygin H."/>
        </authorList>
    </citation>
    <scope>NUCLEOTIDE SEQUENCE [LARGE SCALE GENOMIC DNA]</scope>
    <source>
        <strain evidence="2 3">DSM 45941</strain>
    </source>
</reference>
<keyword evidence="1" id="KW-0732">Signal</keyword>
<organism evidence="2 3">
    <name type="scientific">Actinomadura darangshiensis</name>
    <dbReference type="NCBI Taxonomy" id="705336"/>
    <lineage>
        <taxon>Bacteria</taxon>
        <taxon>Bacillati</taxon>
        <taxon>Actinomycetota</taxon>
        <taxon>Actinomycetes</taxon>
        <taxon>Streptosporangiales</taxon>
        <taxon>Thermomonosporaceae</taxon>
        <taxon>Actinomadura</taxon>
    </lineage>
</organism>
<dbReference type="AlphaFoldDB" id="A0A4V2YTP3"/>